<keyword evidence="11" id="KW-1185">Reference proteome</keyword>
<comment type="similarity">
    <text evidence="2">Belongs to the nurim family.</text>
</comment>
<reference evidence="11" key="3">
    <citation type="journal article" date="2014" name="Nature">
        <title>Elephant shark genome provides unique insights into gnathostome evolution.</title>
        <authorList>
            <consortium name="International Elephant Shark Genome Sequencing Consortium"/>
            <person name="Venkatesh B."/>
            <person name="Lee A.P."/>
            <person name="Ravi V."/>
            <person name="Maurya A.K."/>
            <person name="Lian M.M."/>
            <person name="Swann J.B."/>
            <person name="Ohta Y."/>
            <person name="Flajnik M.F."/>
            <person name="Sutoh Y."/>
            <person name="Kasahara M."/>
            <person name="Hoon S."/>
            <person name="Gangu V."/>
            <person name="Roy S.W."/>
            <person name="Irimia M."/>
            <person name="Korzh V."/>
            <person name="Kondrychyn I."/>
            <person name="Lim Z.W."/>
            <person name="Tay B.H."/>
            <person name="Tohari S."/>
            <person name="Kong K.W."/>
            <person name="Ho S."/>
            <person name="Lorente-Galdos B."/>
            <person name="Quilez J."/>
            <person name="Marques-Bonet T."/>
            <person name="Raney B.J."/>
            <person name="Ingham P.W."/>
            <person name="Tay A."/>
            <person name="Hillier L.W."/>
            <person name="Minx P."/>
            <person name="Boehm T."/>
            <person name="Wilson R.K."/>
            <person name="Brenner S."/>
            <person name="Warren W.C."/>
        </authorList>
    </citation>
    <scope>NUCLEOTIDE SEQUENCE [LARGE SCALE GENOMIC DNA]</scope>
</reference>
<feature type="transmembrane region" description="Helical" evidence="9">
    <location>
        <begin position="214"/>
        <end position="231"/>
    </location>
</feature>
<dbReference type="GO" id="GO:0005637">
    <property type="term" value="C:nuclear inner membrane"/>
    <property type="evidence" value="ECO:0007669"/>
    <property type="project" value="UniProtKB-SubCell"/>
</dbReference>
<dbReference type="Ensembl" id="ENSCMIT00000002273.1">
    <property type="protein sequence ID" value="ENSCMIP00000002192.1"/>
    <property type="gene ID" value="ENSCMIG00000001324.1"/>
</dbReference>
<evidence type="ECO:0000313" key="10">
    <source>
        <dbReference type="Ensembl" id="ENSCMIP00000002192.1"/>
    </source>
</evidence>
<reference evidence="10" key="5">
    <citation type="submission" date="2025-09" db="UniProtKB">
        <authorList>
            <consortium name="Ensembl"/>
        </authorList>
    </citation>
    <scope>IDENTIFICATION</scope>
</reference>
<organism evidence="10 11">
    <name type="scientific">Callorhinchus milii</name>
    <name type="common">Ghost shark</name>
    <dbReference type="NCBI Taxonomy" id="7868"/>
    <lineage>
        <taxon>Eukaryota</taxon>
        <taxon>Metazoa</taxon>
        <taxon>Chordata</taxon>
        <taxon>Craniata</taxon>
        <taxon>Vertebrata</taxon>
        <taxon>Chondrichthyes</taxon>
        <taxon>Holocephali</taxon>
        <taxon>Chimaeriformes</taxon>
        <taxon>Callorhinchidae</taxon>
        <taxon>Callorhinchus</taxon>
    </lineage>
</organism>
<proteinExistence type="inferred from homology"/>
<evidence type="ECO:0000256" key="6">
    <source>
        <dbReference type="ARBA" id="ARBA00023136"/>
    </source>
</evidence>
<dbReference type="Proteomes" id="UP000314986">
    <property type="component" value="Unassembled WGS sequence"/>
</dbReference>
<dbReference type="InParanoid" id="A0A4W3GGV9"/>
<comment type="subcellular location">
    <subcellularLocation>
        <location evidence="1">Nucleus inner membrane</location>
        <topology evidence="1">Multi-pass membrane protein</topology>
    </subcellularLocation>
</comment>
<dbReference type="InterPro" id="IPR033580">
    <property type="entry name" value="Nurim-like"/>
</dbReference>
<dbReference type="AlphaFoldDB" id="A0A4W3GGV9"/>
<evidence type="ECO:0000256" key="7">
    <source>
        <dbReference type="ARBA" id="ARBA00031700"/>
    </source>
</evidence>
<reference evidence="11" key="1">
    <citation type="journal article" date="2006" name="Science">
        <title>Ancient noncoding elements conserved in the human genome.</title>
        <authorList>
            <person name="Venkatesh B."/>
            <person name="Kirkness E.F."/>
            <person name="Loh Y.H."/>
            <person name="Halpern A.L."/>
            <person name="Lee A.P."/>
            <person name="Johnson J."/>
            <person name="Dandona N."/>
            <person name="Viswanathan L.D."/>
            <person name="Tay A."/>
            <person name="Venter J.C."/>
            <person name="Strausberg R.L."/>
            <person name="Brenner S."/>
        </authorList>
    </citation>
    <scope>NUCLEOTIDE SEQUENCE [LARGE SCALE GENOMIC DNA]</scope>
</reference>
<evidence type="ECO:0000256" key="2">
    <source>
        <dbReference type="ARBA" id="ARBA00010631"/>
    </source>
</evidence>
<keyword evidence="6 9" id="KW-0472">Membrane</keyword>
<name>A0A4W3GGV9_CALMI</name>
<accession>A0A4W3GGV9</accession>
<keyword evidence="5 9" id="KW-1133">Transmembrane helix</keyword>
<evidence type="ECO:0000256" key="4">
    <source>
        <dbReference type="ARBA" id="ARBA00022692"/>
    </source>
</evidence>
<sequence length="266" mass="30330">MPPLGLAAQAAFSLLSFCLVFSCAANFISFVSLRPLQREKPRPETGQRSLRFAPSLASKTLLFDPTVPLVTLLLPLSTPLDPQLRYKSLSVQCCGTYSRCVNVIVLQVLMMYWQPVLEGPELWSVRTEPWNSWVVLTCFIIHVIAWLIIISIALIYDYAELMGVKQVYYHCLSLGDPMALKSQKAQRLYCHLRHPVFLEFLLVLWVVPALTLDRLLLAAVLSLYLVFGHSLDQQDYRYLRAQLAKKFEIFSREETFSDPMALNGSR</sequence>
<feature type="transmembrane region" description="Helical" evidence="9">
    <location>
        <begin position="133"/>
        <end position="156"/>
    </location>
</feature>
<dbReference type="GeneTree" id="ENSGT00390000008146"/>
<evidence type="ECO:0000256" key="8">
    <source>
        <dbReference type="ARBA" id="ARBA00032957"/>
    </source>
</evidence>
<reference evidence="10" key="4">
    <citation type="submission" date="2025-08" db="UniProtKB">
        <authorList>
            <consortium name="Ensembl"/>
        </authorList>
    </citation>
    <scope>IDENTIFICATION</scope>
</reference>
<evidence type="ECO:0000256" key="9">
    <source>
        <dbReference type="SAM" id="Phobius"/>
    </source>
</evidence>
<evidence type="ECO:0000256" key="5">
    <source>
        <dbReference type="ARBA" id="ARBA00022989"/>
    </source>
</evidence>
<protein>
    <recommendedName>
        <fullName evidence="3">Nurim</fullName>
    </recommendedName>
    <alternativeName>
        <fullName evidence="8">Nuclear envelope membrane protein</fullName>
    </alternativeName>
    <alternativeName>
        <fullName evidence="7">Nuclear rim protein</fullName>
    </alternativeName>
</protein>
<dbReference type="PANTHER" id="PTHR31040:SF1">
    <property type="entry name" value="NURIM"/>
    <property type="match status" value="1"/>
</dbReference>
<dbReference type="PANTHER" id="PTHR31040">
    <property type="entry name" value="NURIM"/>
    <property type="match status" value="1"/>
</dbReference>
<keyword evidence="4 9" id="KW-0812">Transmembrane</keyword>
<evidence type="ECO:0000313" key="11">
    <source>
        <dbReference type="Proteomes" id="UP000314986"/>
    </source>
</evidence>
<reference evidence="11" key="2">
    <citation type="journal article" date="2007" name="PLoS Biol.">
        <title>Survey sequencing and comparative analysis of the elephant shark (Callorhinchus milii) genome.</title>
        <authorList>
            <person name="Venkatesh B."/>
            <person name="Kirkness E.F."/>
            <person name="Loh Y.H."/>
            <person name="Halpern A.L."/>
            <person name="Lee A.P."/>
            <person name="Johnson J."/>
            <person name="Dandona N."/>
            <person name="Viswanathan L.D."/>
            <person name="Tay A."/>
            <person name="Venter J.C."/>
            <person name="Strausberg R.L."/>
            <person name="Brenner S."/>
        </authorList>
    </citation>
    <scope>NUCLEOTIDE SEQUENCE [LARGE SCALE GENOMIC DNA]</scope>
</reference>
<evidence type="ECO:0000256" key="1">
    <source>
        <dbReference type="ARBA" id="ARBA00004473"/>
    </source>
</evidence>
<evidence type="ECO:0000256" key="3">
    <source>
        <dbReference type="ARBA" id="ARBA00013379"/>
    </source>
</evidence>
<feature type="transmembrane region" description="Helical" evidence="9">
    <location>
        <begin position="6"/>
        <end position="33"/>
    </location>
</feature>